<gene>
    <name evidence="1" type="ORF">CANINC_001551</name>
</gene>
<name>A0A4T0X3E3_9ASCO</name>
<dbReference type="Proteomes" id="UP000307173">
    <property type="component" value="Unassembled WGS sequence"/>
</dbReference>
<dbReference type="EMBL" id="SELW01000224">
    <property type="protein sequence ID" value="TID29858.1"/>
    <property type="molecule type" value="Genomic_DNA"/>
</dbReference>
<dbReference type="AlphaFoldDB" id="A0A4T0X3E3"/>
<reference evidence="1 2" key="1">
    <citation type="journal article" date="2019" name="Front. Genet.">
        <title>Whole-Genome Sequencing of the Opportunistic Yeast Pathogen Candida inconspicua Uncovers Its Hybrid Origin.</title>
        <authorList>
            <person name="Mixao V."/>
            <person name="Hansen A.P."/>
            <person name="Saus E."/>
            <person name="Boekhout T."/>
            <person name="Lass-Florl C."/>
            <person name="Gabaldon T."/>
        </authorList>
    </citation>
    <scope>NUCLEOTIDE SEQUENCE [LARGE SCALE GENOMIC DNA]</scope>
    <source>
        <strain evidence="1 2">CBS 180</strain>
    </source>
</reference>
<protein>
    <submittedName>
        <fullName evidence="1">Uncharacterized protein</fullName>
    </submittedName>
</protein>
<comment type="caution">
    <text evidence="1">The sequence shown here is derived from an EMBL/GenBank/DDBJ whole genome shotgun (WGS) entry which is preliminary data.</text>
</comment>
<evidence type="ECO:0000313" key="2">
    <source>
        <dbReference type="Proteomes" id="UP000307173"/>
    </source>
</evidence>
<organism evidence="1 2">
    <name type="scientific">Pichia inconspicua</name>
    <dbReference type="NCBI Taxonomy" id="52247"/>
    <lineage>
        <taxon>Eukaryota</taxon>
        <taxon>Fungi</taxon>
        <taxon>Dikarya</taxon>
        <taxon>Ascomycota</taxon>
        <taxon>Saccharomycotina</taxon>
        <taxon>Pichiomycetes</taxon>
        <taxon>Pichiales</taxon>
        <taxon>Pichiaceae</taxon>
        <taxon>Pichia</taxon>
    </lineage>
</organism>
<sequence>MVIGDQKVFRQLQHAPGVIVQKMSSYHMTQPNQINQFKFPGESNKPKDLAKIETKSSTARYNLKDFEDEEISLSNVSTPKKKIEVLSIEPVGKVDTNNILGELDGLSLEFNEKENVKDDFKFKIHAVAHKERDKHGNNSNDDTLSLDSEKIAERVAMNVIGSNDKTETEIKANTDSAPLNRIVKGQNSGLYSPYAINGWIPPVQYNNSMSPVNMTHFTNMNNMNNNNLVQPIPMSPLGSMHHLNQLNGAILMSPPFQKNQYNPLNGNKSRSFPRPNIW</sequence>
<evidence type="ECO:0000313" key="1">
    <source>
        <dbReference type="EMBL" id="TID29858.1"/>
    </source>
</evidence>
<accession>A0A4T0X3E3</accession>
<keyword evidence="2" id="KW-1185">Reference proteome</keyword>
<proteinExistence type="predicted"/>